<gene>
    <name evidence="5" type="ORF">AWY79_09815</name>
    <name evidence="6" type="ORF">EDC59_10376</name>
</gene>
<comment type="similarity">
    <text evidence="2">Belongs to the bacterial solute-binding protein SsuA/TauA family.</text>
</comment>
<sequence length="308" mass="33764">MKKLFLALALILAMATAARADAVSIRFGILPVIDTLPLQVAEKDGLFAENGLDVTLVNFMSALERDTAMQTGQIDGYFGDLVATYLLLNQGVPMHIALTSWRTTPGYPMFGIALAPANRDRDLGGMRGGSLALSKSTVMEFLADKLEMSLGVDQGYFVRTEVKKMPIRLQMLLTDQVDSALLPEPLLSLARLKGGGVLATAENLDLPLTVLCLRKRYFENDGEGYRRFVKAYAEAVKRLREAPEKYRALMAETCRIPKPLISEFPVYPFPAPALPTSAELEDVQAWMVSKGLLKARISDAQALSPVKP</sequence>
<dbReference type="OrthoDB" id="9815602at2"/>
<evidence type="ECO:0000313" key="5">
    <source>
        <dbReference type="EMBL" id="AMK11390.1"/>
    </source>
</evidence>
<organism evidence="6 8">
    <name type="scientific">Pseudodesulfovibrio indicus</name>
    <dbReference type="NCBI Taxonomy" id="1716143"/>
    <lineage>
        <taxon>Bacteria</taxon>
        <taxon>Pseudomonadati</taxon>
        <taxon>Thermodesulfobacteriota</taxon>
        <taxon>Desulfovibrionia</taxon>
        <taxon>Desulfovibrionales</taxon>
        <taxon>Desulfovibrionaceae</taxon>
    </lineage>
</organism>
<evidence type="ECO:0000256" key="4">
    <source>
        <dbReference type="SAM" id="SignalP"/>
    </source>
</evidence>
<reference evidence="6 8" key="2">
    <citation type="submission" date="2019-03" db="EMBL/GenBank/DDBJ databases">
        <title>Genomic Encyclopedia of Type Strains, Phase IV (KMG-IV): sequencing the most valuable type-strain genomes for metagenomic binning, comparative biology and taxonomic classification.</title>
        <authorList>
            <person name="Goeker M."/>
        </authorList>
    </citation>
    <scope>NUCLEOTIDE SEQUENCE [LARGE SCALE GENOMIC DNA]</scope>
    <source>
        <strain evidence="6 8">DSM 101483</strain>
    </source>
</reference>
<feature type="signal peptide" evidence="4">
    <location>
        <begin position="1"/>
        <end position="20"/>
    </location>
</feature>
<evidence type="ECO:0000256" key="2">
    <source>
        <dbReference type="ARBA" id="ARBA00010742"/>
    </source>
</evidence>
<dbReference type="EMBL" id="SOBK01000003">
    <property type="protein sequence ID" value="TDT89780.1"/>
    <property type="molecule type" value="Genomic_DNA"/>
</dbReference>
<evidence type="ECO:0000313" key="7">
    <source>
        <dbReference type="Proteomes" id="UP000055611"/>
    </source>
</evidence>
<accession>A0A126QMS9</accession>
<evidence type="ECO:0000256" key="1">
    <source>
        <dbReference type="ARBA" id="ARBA00004418"/>
    </source>
</evidence>
<proteinExistence type="inferred from homology"/>
<evidence type="ECO:0000313" key="6">
    <source>
        <dbReference type="EMBL" id="TDT89780.1"/>
    </source>
</evidence>
<dbReference type="Gene3D" id="3.40.190.10">
    <property type="entry name" value="Periplasmic binding protein-like II"/>
    <property type="match status" value="2"/>
</dbReference>
<dbReference type="Proteomes" id="UP000295506">
    <property type="component" value="Unassembled WGS sequence"/>
</dbReference>
<dbReference type="GO" id="GO:0042597">
    <property type="term" value="C:periplasmic space"/>
    <property type="evidence" value="ECO:0007669"/>
    <property type="project" value="UniProtKB-SubCell"/>
</dbReference>
<feature type="chain" id="PRO_5044548172" evidence="4">
    <location>
        <begin position="21"/>
        <end position="308"/>
    </location>
</feature>
<dbReference type="AlphaFoldDB" id="A0A126QMS9"/>
<dbReference type="PANTHER" id="PTHR30024:SF47">
    <property type="entry name" value="TAURINE-BINDING PERIPLASMIC PROTEIN"/>
    <property type="match status" value="1"/>
</dbReference>
<evidence type="ECO:0000256" key="3">
    <source>
        <dbReference type="ARBA" id="ARBA00022729"/>
    </source>
</evidence>
<dbReference type="KEGG" id="dej:AWY79_09815"/>
<name>A0A126QMS9_9BACT</name>
<reference evidence="5 7" key="1">
    <citation type="journal article" date="2016" name="Front. Microbiol.">
        <title>Genome Sequence of the Piezophilic, Mesophilic Sulfate-Reducing Bacterium Desulfovibrio indicus J2T.</title>
        <authorList>
            <person name="Cao J."/>
            <person name="Maignien L."/>
            <person name="Shao Z."/>
            <person name="Alain K."/>
            <person name="Jebbar M."/>
        </authorList>
    </citation>
    <scope>NUCLEOTIDE SEQUENCE [LARGE SCALE GENOMIC DNA]</scope>
    <source>
        <strain evidence="5 7">J2</strain>
    </source>
</reference>
<dbReference type="SUPFAM" id="SSF53850">
    <property type="entry name" value="Periplasmic binding protein-like II"/>
    <property type="match status" value="1"/>
</dbReference>
<comment type="subcellular location">
    <subcellularLocation>
        <location evidence="1">Periplasm</location>
    </subcellularLocation>
</comment>
<evidence type="ECO:0000313" key="8">
    <source>
        <dbReference type="Proteomes" id="UP000295506"/>
    </source>
</evidence>
<keyword evidence="3 4" id="KW-0732">Signal</keyword>
<dbReference type="RefSeq" id="WP_066803007.1">
    <property type="nucleotide sequence ID" value="NZ_CP014206.1"/>
</dbReference>
<protein>
    <submittedName>
        <fullName evidence="5">ABC transporter substrate-binding protein</fullName>
    </submittedName>
    <submittedName>
        <fullName evidence="6">NitT/TauT family transport system substrate-binding protein</fullName>
    </submittedName>
</protein>
<keyword evidence="7" id="KW-1185">Reference proteome</keyword>
<dbReference type="EMBL" id="CP014206">
    <property type="protein sequence ID" value="AMK11390.1"/>
    <property type="molecule type" value="Genomic_DNA"/>
</dbReference>
<dbReference type="Proteomes" id="UP000055611">
    <property type="component" value="Chromosome"/>
</dbReference>
<dbReference type="Pfam" id="PF13379">
    <property type="entry name" value="NMT1_2"/>
    <property type="match status" value="1"/>
</dbReference>
<dbReference type="PANTHER" id="PTHR30024">
    <property type="entry name" value="ALIPHATIC SULFONATES-BINDING PROTEIN-RELATED"/>
    <property type="match status" value="1"/>
</dbReference>